<dbReference type="Gene3D" id="1.10.1220.10">
    <property type="entry name" value="Met repressor-like"/>
    <property type="match status" value="1"/>
</dbReference>
<reference evidence="2" key="1">
    <citation type="submission" date="2020-05" db="EMBL/GenBank/DDBJ databases">
        <authorList>
            <person name="Chiriac C."/>
            <person name="Salcher M."/>
            <person name="Ghai R."/>
            <person name="Kavagutti S V."/>
        </authorList>
    </citation>
    <scope>NUCLEOTIDE SEQUENCE</scope>
</reference>
<dbReference type="AlphaFoldDB" id="A0A6J6F5G3"/>
<dbReference type="GO" id="GO:0006355">
    <property type="term" value="P:regulation of DNA-templated transcription"/>
    <property type="evidence" value="ECO:0007669"/>
    <property type="project" value="InterPro"/>
</dbReference>
<feature type="domain" description="Antitoxin FitA-like ribbon-helix-helix" evidence="1">
    <location>
        <begin position="2"/>
        <end position="40"/>
    </location>
</feature>
<dbReference type="SUPFAM" id="SSF47598">
    <property type="entry name" value="Ribbon-helix-helix"/>
    <property type="match status" value="1"/>
</dbReference>
<name>A0A6J6F5G3_9ZZZZ</name>
<dbReference type="InterPro" id="IPR010985">
    <property type="entry name" value="Ribbon_hlx_hlx"/>
</dbReference>
<sequence>MAMLTVRKLPDEVHRALAVRAERKGHSMESEVREILHNAVLGSERIKLGSVLQAIGREVGLTSEDLEIFETVRDHSPARAVNFD</sequence>
<dbReference type="EMBL" id="CAEZVY010000057">
    <property type="protein sequence ID" value="CAB4641844.1"/>
    <property type="molecule type" value="Genomic_DNA"/>
</dbReference>
<organism evidence="2">
    <name type="scientific">freshwater metagenome</name>
    <dbReference type="NCBI Taxonomy" id="449393"/>
    <lineage>
        <taxon>unclassified sequences</taxon>
        <taxon>metagenomes</taxon>
        <taxon>ecological metagenomes</taxon>
    </lineage>
</organism>
<evidence type="ECO:0000259" key="1">
    <source>
        <dbReference type="Pfam" id="PF22513"/>
    </source>
</evidence>
<evidence type="ECO:0000313" key="2">
    <source>
        <dbReference type="EMBL" id="CAB4580088.1"/>
    </source>
</evidence>
<dbReference type="InterPro" id="IPR013321">
    <property type="entry name" value="Arc_rbn_hlx_hlx"/>
</dbReference>
<evidence type="ECO:0000313" key="3">
    <source>
        <dbReference type="EMBL" id="CAB4641844.1"/>
    </source>
</evidence>
<protein>
    <submittedName>
        <fullName evidence="2">Unannotated protein</fullName>
    </submittedName>
</protein>
<proteinExistence type="predicted"/>
<dbReference type="InterPro" id="IPR053853">
    <property type="entry name" value="FitA-like_RHH"/>
</dbReference>
<dbReference type="EMBL" id="CAEZTM010000084">
    <property type="protein sequence ID" value="CAB4580088.1"/>
    <property type="molecule type" value="Genomic_DNA"/>
</dbReference>
<accession>A0A6J6F5G3</accession>
<dbReference type="Pfam" id="PF22513">
    <property type="entry name" value="FitA-like_RHH"/>
    <property type="match status" value="1"/>
</dbReference>
<gene>
    <name evidence="2" type="ORF">UFOPK1684_01337</name>
    <name evidence="3" type="ORF">UFOPK2158_00664</name>
</gene>